<comment type="caution">
    <text evidence="1">The sequence shown here is derived from an EMBL/GenBank/DDBJ whole genome shotgun (WGS) entry which is preliminary data.</text>
</comment>
<dbReference type="AlphaFoldDB" id="A0A8H4VNV1"/>
<dbReference type="EMBL" id="JAACJL010000031">
    <property type="protein sequence ID" value="KAF4616858.1"/>
    <property type="molecule type" value="Genomic_DNA"/>
</dbReference>
<protein>
    <recommendedName>
        <fullName evidence="3">F-box domain-containing protein</fullName>
    </recommendedName>
</protein>
<keyword evidence="2" id="KW-1185">Reference proteome</keyword>
<sequence>MDGAHSAVHGSVRPTPWWEDEDHGFRAPDLPPELHALILNELDGENTVLKQCALTCKLYKPLAQKLLFKEVVFEFSHDFNPADNFLDILKASPQIACYVKRLFIRETGYLVRGTGQTQTQLDKSIPVVIPALINLVDLVMGREMQTFHFSHLNPSSQLAITGKCASLLSLTLINIDGVPLRIFNHLHNLEEFIVDVVSFTDNHDDEAVRELSSCRIKHMKLADAWIGDMSIYPFLVERRFCAANLESLILNMNRNGWVALSPTDFEAAKWLIRSNSASLKVLDVTISGNVPVILYNDEAIFDLFKMPLLEEWSLGGVVCNTETGRVTGPIGLGWLARHLETIPAGRRFKSVILRPAILGAACVMDNSLDFEGFKYLESLIVDKVLSTTDFFAIHFKVWDQYETKPAKEQMQKYLPTLHSLGLLHFEEY</sequence>
<evidence type="ECO:0000313" key="1">
    <source>
        <dbReference type="EMBL" id="KAF4616858.1"/>
    </source>
</evidence>
<organism evidence="1 2">
    <name type="scientific">Agrocybe pediades</name>
    <dbReference type="NCBI Taxonomy" id="84607"/>
    <lineage>
        <taxon>Eukaryota</taxon>
        <taxon>Fungi</taxon>
        <taxon>Dikarya</taxon>
        <taxon>Basidiomycota</taxon>
        <taxon>Agaricomycotina</taxon>
        <taxon>Agaricomycetes</taxon>
        <taxon>Agaricomycetidae</taxon>
        <taxon>Agaricales</taxon>
        <taxon>Agaricineae</taxon>
        <taxon>Strophariaceae</taxon>
        <taxon>Agrocybe</taxon>
    </lineage>
</organism>
<evidence type="ECO:0000313" key="2">
    <source>
        <dbReference type="Proteomes" id="UP000521872"/>
    </source>
</evidence>
<accession>A0A8H4VNV1</accession>
<reference evidence="1 2" key="1">
    <citation type="submission" date="2019-12" db="EMBL/GenBank/DDBJ databases">
        <authorList>
            <person name="Floudas D."/>
            <person name="Bentzer J."/>
            <person name="Ahren D."/>
            <person name="Johansson T."/>
            <person name="Persson P."/>
            <person name="Tunlid A."/>
        </authorList>
    </citation>
    <scope>NUCLEOTIDE SEQUENCE [LARGE SCALE GENOMIC DNA]</scope>
    <source>
        <strain evidence="1 2">CBS 102.39</strain>
    </source>
</reference>
<dbReference type="Proteomes" id="UP000521872">
    <property type="component" value="Unassembled WGS sequence"/>
</dbReference>
<evidence type="ECO:0008006" key="3">
    <source>
        <dbReference type="Google" id="ProtNLM"/>
    </source>
</evidence>
<gene>
    <name evidence="1" type="ORF">D9613_008746</name>
</gene>
<proteinExistence type="predicted"/>
<name>A0A8H4VNV1_9AGAR</name>